<comment type="caution">
    <text evidence="1">The sequence shown here is derived from an EMBL/GenBank/DDBJ whole genome shotgun (WGS) entry which is preliminary data.</text>
</comment>
<name>A0ABN9L4F1_9NEOB</name>
<dbReference type="Gene3D" id="3.80.10.10">
    <property type="entry name" value="Ribonuclease Inhibitor"/>
    <property type="match status" value="1"/>
</dbReference>
<dbReference type="Proteomes" id="UP001176940">
    <property type="component" value="Unassembled WGS sequence"/>
</dbReference>
<dbReference type="SUPFAM" id="SSF52047">
    <property type="entry name" value="RNI-like"/>
    <property type="match status" value="1"/>
</dbReference>
<dbReference type="InterPro" id="IPR032675">
    <property type="entry name" value="LRR_dom_sf"/>
</dbReference>
<gene>
    <name evidence="1" type="ORF">RIMI_LOCUS4689112</name>
</gene>
<reference evidence="1" key="1">
    <citation type="submission" date="2023-07" db="EMBL/GenBank/DDBJ databases">
        <authorList>
            <person name="Stuckert A."/>
        </authorList>
    </citation>
    <scope>NUCLEOTIDE SEQUENCE</scope>
</reference>
<evidence type="ECO:0000313" key="2">
    <source>
        <dbReference type="Proteomes" id="UP001176940"/>
    </source>
</evidence>
<organism evidence="1 2">
    <name type="scientific">Ranitomeya imitator</name>
    <name type="common">mimic poison frog</name>
    <dbReference type="NCBI Taxonomy" id="111125"/>
    <lineage>
        <taxon>Eukaryota</taxon>
        <taxon>Metazoa</taxon>
        <taxon>Chordata</taxon>
        <taxon>Craniata</taxon>
        <taxon>Vertebrata</taxon>
        <taxon>Euteleostomi</taxon>
        <taxon>Amphibia</taxon>
        <taxon>Batrachia</taxon>
        <taxon>Anura</taxon>
        <taxon>Neobatrachia</taxon>
        <taxon>Hyloidea</taxon>
        <taxon>Dendrobatidae</taxon>
        <taxon>Dendrobatinae</taxon>
        <taxon>Ranitomeya</taxon>
    </lineage>
</organism>
<accession>A0ABN9L4F1</accession>
<proteinExistence type="predicted"/>
<dbReference type="EMBL" id="CAUEEQ010007667">
    <property type="protein sequence ID" value="CAJ0931381.1"/>
    <property type="molecule type" value="Genomic_DNA"/>
</dbReference>
<sequence length="83" mass="9265">MEALSSPDCGVEELLLSVNRLPHTACIQLASLIRSNHSLEILDLYNNHLNGPHFSELVEALSSPDCRIKVIRAIIIYSMALYM</sequence>
<protein>
    <submittedName>
        <fullName evidence="1">Uncharacterized protein</fullName>
    </submittedName>
</protein>
<keyword evidence="2" id="KW-1185">Reference proteome</keyword>
<evidence type="ECO:0000313" key="1">
    <source>
        <dbReference type="EMBL" id="CAJ0931381.1"/>
    </source>
</evidence>